<feature type="region of interest" description="Disordered" evidence="1">
    <location>
        <begin position="55"/>
        <end position="138"/>
    </location>
</feature>
<feature type="compositionally biased region" description="Basic and acidic residues" evidence="1">
    <location>
        <begin position="117"/>
        <end position="132"/>
    </location>
</feature>
<feature type="region of interest" description="Disordered" evidence="1">
    <location>
        <begin position="1"/>
        <end position="27"/>
    </location>
</feature>
<dbReference type="EMBL" id="JABVXQ010000014">
    <property type="protein sequence ID" value="KAF6078232.1"/>
    <property type="molecule type" value="Genomic_DNA"/>
</dbReference>
<dbReference type="Proteomes" id="UP000664940">
    <property type="component" value="Unassembled WGS sequence"/>
</dbReference>
<comment type="caution">
    <text evidence="2">The sequence shown here is derived from an EMBL/GenBank/DDBJ whole genome shotgun (WGS) entry which is preliminary data.</text>
</comment>
<organism evidence="2 3">
    <name type="scientific">Phyllostomus discolor</name>
    <name type="common">pale spear-nosed bat</name>
    <dbReference type="NCBI Taxonomy" id="89673"/>
    <lineage>
        <taxon>Eukaryota</taxon>
        <taxon>Metazoa</taxon>
        <taxon>Chordata</taxon>
        <taxon>Craniata</taxon>
        <taxon>Vertebrata</taxon>
        <taxon>Euteleostomi</taxon>
        <taxon>Mammalia</taxon>
        <taxon>Eutheria</taxon>
        <taxon>Laurasiatheria</taxon>
        <taxon>Chiroptera</taxon>
        <taxon>Yangochiroptera</taxon>
        <taxon>Phyllostomidae</taxon>
        <taxon>Phyllostominae</taxon>
        <taxon>Phyllostomus</taxon>
    </lineage>
</organism>
<evidence type="ECO:0000313" key="2">
    <source>
        <dbReference type="EMBL" id="KAF6078232.1"/>
    </source>
</evidence>
<evidence type="ECO:0000256" key="1">
    <source>
        <dbReference type="SAM" id="MobiDB-lite"/>
    </source>
</evidence>
<dbReference type="AlphaFoldDB" id="A0A834DH89"/>
<evidence type="ECO:0000313" key="3">
    <source>
        <dbReference type="Proteomes" id="UP000664940"/>
    </source>
</evidence>
<protein>
    <submittedName>
        <fullName evidence="2">Uncharacterized protein</fullName>
    </submittedName>
</protein>
<reference evidence="2 3" key="1">
    <citation type="journal article" date="2020" name="Nature">
        <title>Six reference-quality genomes reveal evolution of bat adaptations.</title>
        <authorList>
            <person name="Jebb D."/>
            <person name="Huang Z."/>
            <person name="Pippel M."/>
            <person name="Hughes G.M."/>
            <person name="Lavrichenko K."/>
            <person name="Devanna P."/>
            <person name="Winkler S."/>
            <person name="Jermiin L.S."/>
            <person name="Skirmuntt E.C."/>
            <person name="Katzourakis A."/>
            <person name="Burkitt-Gray L."/>
            <person name="Ray D.A."/>
            <person name="Sullivan K.A.M."/>
            <person name="Roscito J.G."/>
            <person name="Kirilenko B.M."/>
            <person name="Davalos L.M."/>
            <person name="Corthals A.P."/>
            <person name="Power M.L."/>
            <person name="Jones G."/>
            <person name="Ransome R.D."/>
            <person name="Dechmann D.K.N."/>
            <person name="Locatelli A.G."/>
            <person name="Puechmaille S.J."/>
            <person name="Fedrigo O."/>
            <person name="Jarvis E.D."/>
            <person name="Hiller M."/>
            <person name="Vernes S.C."/>
            <person name="Myers E.W."/>
            <person name="Teeling E.C."/>
        </authorList>
    </citation>
    <scope>NUCLEOTIDE SEQUENCE [LARGE SCALE GENOMIC DNA]</scope>
    <source>
        <strain evidence="2">Bat1K_MPI-CBG_1</strain>
    </source>
</reference>
<accession>A0A834DH89</accession>
<gene>
    <name evidence="2" type="ORF">HJG60_009109</name>
</gene>
<sequence length="138" mass="14848">MLSPVLLPSRPSDCPARRTPSASLCGCHVVRNPGEVTAESTRVNLQASRLPRLTEASGNCSSGVQLKYKVTGDDPETPSRPCQSPDPQTPGDTARTPAARLRVPRRTATGSQHRAHASGDARFFHSFSEHQRAAKHQA</sequence>
<name>A0A834DH89_9CHIR</name>
<proteinExistence type="predicted"/>